<dbReference type="Gene3D" id="2.40.110.10">
    <property type="entry name" value="Butyryl-CoA Dehydrogenase, subunit A, domain 2"/>
    <property type="match status" value="1"/>
</dbReference>
<dbReference type="FunFam" id="2.40.110.10:FF:000006">
    <property type="entry name" value="very long-chain specific acyl-CoA dehydrogenase, mitochondrial"/>
    <property type="match status" value="1"/>
</dbReference>
<dbReference type="InterPro" id="IPR037069">
    <property type="entry name" value="AcylCoA_DH/ox_N_sf"/>
</dbReference>
<dbReference type="FunFam" id="1.10.540.10:FF:000001">
    <property type="entry name" value="Very long-chain-specific acyl-CoA dehydrogenase, mitochondrial"/>
    <property type="match status" value="1"/>
</dbReference>
<comment type="caution">
    <text evidence="11">The sequence shown here is derived from an EMBL/GenBank/DDBJ whole genome shotgun (WGS) entry which is preliminary data.</text>
</comment>
<dbReference type="Pfam" id="PF00441">
    <property type="entry name" value="Acyl-CoA_dh_1"/>
    <property type="match status" value="1"/>
</dbReference>
<evidence type="ECO:0000313" key="11">
    <source>
        <dbReference type="EMBL" id="RMZ60002.1"/>
    </source>
</evidence>
<dbReference type="Gene3D" id="1.10.540.10">
    <property type="entry name" value="Acyl-CoA dehydrogenase/oxidase, N-terminal domain"/>
    <property type="match status" value="1"/>
</dbReference>
<evidence type="ECO:0000256" key="5">
    <source>
        <dbReference type="ARBA" id="ARBA00023002"/>
    </source>
</evidence>
<dbReference type="InterPro" id="IPR009100">
    <property type="entry name" value="AcylCoA_DH/oxidase_NM_dom_sf"/>
</dbReference>
<evidence type="ECO:0000256" key="4">
    <source>
        <dbReference type="ARBA" id="ARBA00022827"/>
    </source>
</evidence>
<dbReference type="Proteomes" id="UP000267524">
    <property type="component" value="Unassembled WGS sequence"/>
</dbReference>
<dbReference type="AlphaFoldDB" id="A0A3M7LET7"/>
<dbReference type="InterPro" id="IPR006091">
    <property type="entry name" value="Acyl-CoA_Oxase/DH_mid-dom"/>
</dbReference>
<dbReference type="GO" id="GO:0050660">
    <property type="term" value="F:flavin adenine dinucleotide binding"/>
    <property type="evidence" value="ECO:0007669"/>
    <property type="project" value="InterPro"/>
</dbReference>
<name>A0A3M7LET7_9FLAO</name>
<protein>
    <submittedName>
        <fullName evidence="11">Acyl-CoA dehydrogenase</fullName>
    </submittedName>
</protein>
<dbReference type="GO" id="GO:0003995">
    <property type="term" value="F:acyl-CoA dehydrogenase activity"/>
    <property type="evidence" value="ECO:0007669"/>
    <property type="project" value="InterPro"/>
</dbReference>
<evidence type="ECO:0000313" key="12">
    <source>
        <dbReference type="Proteomes" id="UP000267524"/>
    </source>
</evidence>
<keyword evidence="5 6" id="KW-0560">Oxidoreductase</keyword>
<organism evidence="11 12">
    <name type="scientific">Chryseobacterium nematophagum</name>
    <dbReference type="NCBI Taxonomy" id="2305228"/>
    <lineage>
        <taxon>Bacteria</taxon>
        <taxon>Pseudomonadati</taxon>
        <taxon>Bacteroidota</taxon>
        <taxon>Flavobacteriia</taxon>
        <taxon>Flavobacteriales</taxon>
        <taxon>Weeksellaceae</taxon>
        <taxon>Chryseobacterium group</taxon>
        <taxon>Chryseobacterium</taxon>
    </lineage>
</organism>
<evidence type="ECO:0000259" key="9">
    <source>
        <dbReference type="Pfam" id="PF02771"/>
    </source>
</evidence>
<dbReference type="InterPro" id="IPR006089">
    <property type="entry name" value="Acyl-CoA_DH_CS"/>
</dbReference>
<dbReference type="SUPFAM" id="SSF47203">
    <property type="entry name" value="Acyl-CoA dehydrogenase C-terminal domain-like"/>
    <property type="match status" value="1"/>
</dbReference>
<evidence type="ECO:0000256" key="6">
    <source>
        <dbReference type="RuleBase" id="RU362125"/>
    </source>
</evidence>
<evidence type="ECO:0000259" key="8">
    <source>
        <dbReference type="Pfam" id="PF02770"/>
    </source>
</evidence>
<feature type="domain" description="Acyl-CoA dehydrogenase-like C-terminal" evidence="10">
    <location>
        <begin position="471"/>
        <end position="569"/>
    </location>
</feature>
<keyword evidence="3 6" id="KW-0285">Flavoprotein</keyword>
<evidence type="ECO:0000256" key="1">
    <source>
        <dbReference type="ARBA" id="ARBA00001974"/>
    </source>
</evidence>
<dbReference type="EMBL" id="QWIV01000013">
    <property type="protein sequence ID" value="RMZ60002.1"/>
    <property type="molecule type" value="Genomic_DNA"/>
</dbReference>
<dbReference type="SUPFAM" id="SSF56645">
    <property type="entry name" value="Acyl-CoA dehydrogenase NM domain-like"/>
    <property type="match status" value="1"/>
</dbReference>
<reference evidence="11 12" key="1">
    <citation type="submission" date="2018-08" db="EMBL/GenBank/DDBJ databases">
        <title>Chryseobacterium nematophagum: a novel matrix digesting pathogen of nematodes.</title>
        <authorList>
            <person name="Page A."/>
            <person name="Roberts M."/>
            <person name="Felix M.-A."/>
            <person name="Weir W."/>
        </authorList>
    </citation>
    <scope>NUCLEOTIDE SEQUENCE [LARGE SCALE GENOMIC DNA]</scope>
    <source>
        <strain evidence="11 12">JUb275</strain>
    </source>
</reference>
<evidence type="ECO:0000256" key="2">
    <source>
        <dbReference type="ARBA" id="ARBA00009347"/>
    </source>
</evidence>
<feature type="domain" description="Acyl-CoA dehydrogenase/oxidase C-terminal" evidence="7">
    <location>
        <begin position="258"/>
        <end position="420"/>
    </location>
</feature>
<evidence type="ECO:0000259" key="10">
    <source>
        <dbReference type="Pfam" id="PF21263"/>
    </source>
</evidence>
<gene>
    <name evidence="11" type="ORF">D1632_10430</name>
</gene>
<feature type="domain" description="Acyl-CoA dehydrogenase/oxidase N-terminal" evidence="9">
    <location>
        <begin position="31"/>
        <end position="143"/>
    </location>
</feature>
<dbReference type="PROSITE" id="PS00072">
    <property type="entry name" value="ACYL_COA_DH_1"/>
    <property type="match status" value="1"/>
</dbReference>
<comment type="similarity">
    <text evidence="2 6">Belongs to the acyl-CoA dehydrogenase family.</text>
</comment>
<dbReference type="PANTHER" id="PTHR43884">
    <property type="entry name" value="ACYL-COA DEHYDROGENASE"/>
    <property type="match status" value="1"/>
</dbReference>
<dbReference type="Pfam" id="PF02771">
    <property type="entry name" value="Acyl-CoA_dh_N"/>
    <property type="match status" value="1"/>
</dbReference>
<dbReference type="InterPro" id="IPR046373">
    <property type="entry name" value="Acyl-CoA_Oxase/DH_mid-dom_sf"/>
</dbReference>
<feature type="domain" description="Acyl-CoA oxidase/dehydrogenase middle" evidence="8">
    <location>
        <begin position="148"/>
        <end position="246"/>
    </location>
</feature>
<comment type="cofactor">
    <cofactor evidence="1 6">
        <name>FAD</name>
        <dbReference type="ChEBI" id="CHEBI:57692"/>
    </cofactor>
</comment>
<dbReference type="InterPro" id="IPR049426">
    <property type="entry name" value="Acyl-CoA-dh-like_C"/>
</dbReference>
<dbReference type="InterPro" id="IPR036250">
    <property type="entry name" value="AcylCo_DH-like_C"/>
</dbReference>
<keyword evidence="12" id="KW-1185">Reference proteome</keyword>
<dbReference type="InterPro" id="IPR013786">
    <property type="entry name" value="AcylCoA_DH/ox_N"/>
</dbReference>
<proteinExistence type="inferred from homology"/>
<sequence length="596" mass="65882">MIDTLNKTLKGGEFLVKEIPANEIFSLEELTEEQKMLRDSAKEFIDREVVPQKERFEKKDYAFTEEVMRKLGEMGMLGISVPEEYGGLGMGFVTTMLACDYISGVTGSLATAYGAHTGIGTLPIVLYGTEEQKKKYLPDLAAGTKFGAYCLTEPDAGSDANSGKTKAKLSEDGKHYIINGQKMWISNAGFADTFTLFAKIEDDKNITGFVINRSELENPESLTFGEEEHKLGIRASSTRQVFFNDMKVPVENLLGERNNGFKIALNALNVGRIKLAGACLDAQRRILNHSIQYSNERKQFGVSISTFGAIRKKIAEMATGLFVSEAGCFRAAKNIEDKIHELVDGGLDHQAAELKGVEEFAVECSILKVFVSDLAQNTADEGIQVYGGMGFSEDTPMEAAWRDSRISRIYEGTNEINRLLAVGMLIKRAMKGELDLLSPAMAISKELMGIPSFEVPDYSSFMSEEKAIIANLKKVFLMVSGAALQKYMTEIEKQQHLLLNASEILNQIYMAESTILRVEKHFSPDSVEAAMAQLNLYKAVEKTIVAAKEGIISFAEGDEQRMMLSGLRRFTKYANNPNVVALTEKVAAHYLDKGAY</sequence>
<evidence type="ECO:0000259" key="7">
    <source>
        <dbReference type="Pfam" id="PF00441"/>
    </source>
</evidence>
<dbReference type="InterPro" id="IPR009075">
    <property type="entry name" value="AcylCo_DH/oxidase_C"/>
</dbReference>
<dbReference type="RefSeq" id="WP_122547126.1">
    <property type="nucleotide sequence ID" value="NZ_QWIV01000013.1"/>
</dbReference>
<dbReference type="Gene3D" id="1.20.140.10">
    <property type="entry name" value="Butyryl-CoA Dehydrogenase, subunit A, domain 3"/>
    <property type="match status" value="2"/>
</dbReference>
<keyword evidence="4 6" id="KW-0274">FAD</keyword>
<accession>A0A3M7LET7</accession>
<dbReference type="Pfam" id="PF21263">
    <property type="entry name" value="Acyl-CoA-dh_C"/>
    <property type="match status" value="1"/>
</dbReference>
<evidence type="ECO:0000256" key="3">
    <source>
        <dbReference type="ARBA" id="ARBA00022630"/>
    </source>
</evidence>
<dbReference type="Pfam" id="PF02770">
    <property type="entry name" value="Acyl-CoA_dh_M"/>
    <property type="match status" value="1"/>
</dbReference>
<dbReference type="PANTHER" id="PTHR43884:SF12">
    <property type="entry name" value="ISOVALERYL-COA DEHYDROGENASE, MITOCHONDRIAL-RELATED"/>
    <property type="match status" value="1"/>
</dbReference>